<evidence type="ECO:0000313" key="1">
    <source>
        <dbReference type="EMBL" id="HIW12493.1"/>
    </source>
</evidence>
<dbReference type="Proteomes" id="UP000823989">
    <property type="component" value="Unassembled WGS sequence"/>
</dbReference>
<accession>A0A9D1QH81</accession>
<sequence length="118" mass="12852">MSNLARGFAGEAEYDRLFDVAGHGRLLIYRDVWMKVDKAVLQADSLIVTGGVIVVNGIKNYSGSHLYQSGWSARENAALRKYFIADPMPLPETDPHVCGLEIIAAAAGVLKWSMGSLK</sequence>
<reference evidence="1" key="1">
    <citation type="journal article" date="2021" name="PeerJ">
        <title>Extensive microbial diversity within the chicken gut microbiome revealed by metagenomics and culture.</title>
        <authorList>
            <person name="Gilroy R."/>
            <person name="Ravi A."/>
            <person name="Getino M."/>
            <person name="Pursley I."/>
            <person name="Horton D.L."/>
            <person name="Alikhan N.F."/>
            <person name="Baker D."/>
            <person name="Gharbi K."/>
            <person name="Hall N."/>
            <person name="Watson M."/>
            <person name="Adriaenssens E.M."/>
            <person name="Foster-Nyarko E."/>
            <person name="Jarju S."/>
            <person name="Secka A."/>
            <person name="Antonio M."/>
            <person name="Oren A."/>
            <person name="Chaudhuri R.R."/>
            <person name="La Ragione R."/>
            <person name="Hildebrand F."/>
            <person name="Pallen M.J."/>
        </authorList>
    </citation>
    <scope>NUCLEOTIDE SEQUENCE</scope>
    <source>
        <strain evidence="1">ChiHjej13B12-752</strain>
    </source>
</reference>
<gene>
    <name evidence="1" type="ORF">H9891_04960</name>
</gene>
<evidence type="ECO:0000313" key="2">
    <source>
        <dbReference type="Proteomes" id="UP000823989"/>
    </source>
</evidence>
<proteinExistence type="predicted"/>
<dbReference type="AlphaFoldDB" id="A0A9D1QH81"/>
<comment type="caution">
    <text evidence="1">The sequence shown here is derived from an EMBL/GenBank/DDBJ whole genome shotgun (WGS) entry which is preliminary data.</text>
</comment>
<organism evidence="1 2">
    <name type="scientific">Candidatus Salinicoccus stercoripullorum</name>
    <dbReference type="NCBI Taxonomy" id="2838756"/>
    <lineage>
        <taxon>Bacteria</taxon>
        <taxon>Bacillati</taxon>
        <taxon>Bacillota</taxon>
        <taxon>Bacilli</taxon>
        <taxon>Bacillales</taxon>
        <taxon>Staphylococcaceae</taxon>
        <taxon>Salinicoccus</taxon>
    </lineage>
</organism>
<dbReference type="EMBL" id="DXHR01000018">
    <property type="protein sequence ID" value="HIW12493.1"/>
    <property type="molecule type" value="Genomic_DNA"/>
</dbReference>
<name>A0A9D1QH81_9STAP</name>
<protein>
    <submittedName>
        <fullName evidence="1">NERD domain-containing protein</fullName>
    </submittedName>
</protein>
<reference evidence="1" key="2">
    <citation type="submission" date="2021-04" db="EMBL/GenBank/DDBJ databases">
        <authorList>
            <person name="Gilroy R."/>
        </authorList>
    </citation>
    <scope>NUCLEOTIDE SEQUENCE</scope>
    <source>
        <strain evidence="1">ChiHjej13B12-752</strain>
    </source>
</reference>